<sequence>MHARRCYAAAETATRRGDKGEGRRPWGSQGEVKGIPGSVAARGIGAKGADGGGLRRRPSPAERRGNLTGATGVRFKGVGASLGLRDPVCGVGWDGEAPWRSGDERRSPRAGGMSRPEFLSKIPNAYMCVNPRPGISRGTQ</sequence>
<dbReference type="InterPro" id="IPR007649">
    <property type="entry name" value="DUF591"/>
</dbReference>
<name>Q7G1Z4_ORYSJ</name>
<feature type="compositionally biased region" description="Basic and acidic residues" evidence="1">
    <location>
        <begin position="13"/>
        <end position="24"/>
    </location>
</feature>
<reference evidence="3" key="2">
    <citation type="submission" date="2003-05" db="EMBL/GenBank/DDBJ databases">
        <authorList>
            <person name="Buell C.R."/>
            <person name="Wing R.A."/>
            <person name="McCombie W.R."/>
            <person name="Messing J."/>
            <person name="Yuan Q."/>
            <person name="Ouyang S."/>
        </authorList>
    </citation>
    <scope>NUCLEOTIDE SEQUENCE</scope>
</reference>
<dbReference type="Pfam" id="PF04569">
    <property type="entry name" value="DUF591"/>
    <property type="match status" value="1"/>
</dbReference>
<protein>
    <recommendedName>
        <fullName evidence="2">DUF591 domain-containing protein</fullName>
    </recommendedName>
</protein>
<proteinExistence type="predicted"/>
<feature type="domain" description="DUF591" evidence="2">
    <location>
        <begin position="40"/>
        <end position="81"/>
    </location>
</feature>
<dbReference type="AlphaFoldDB" id="Q7G1Z4"/>
<feature type="region of interest" description="Disordered" evidence="1">
    <location>
        <begin position="1"/>
        <end position="117"/>
    </location>
</feature>
<dbReference type="EMBL" id="DP000086">
    <property type="protein sequence ID" value="AAP54747.2"/>
    <property type="molecule type" value="Genomic_DNA"/>
</dbReference>
<accession>Q7G1Z4</accession>
<evidence type="ECO:0000256" key="1">
    <source>
        <dbReference type="SAM" id="MobiDB-lite"/>
    </source>
</evidence>
<evidence type="ECO:0000259" key="2">
    <source>
        <dbReference type="Pfam" id="PF04569"/>
    </source>
</evidence>
<gene>
    <name evidence="3" type="ordered locus">LOC_Os10g38520</name>
</gene>
<reference evidence="3" key="3">
    <citation type="submission" date="2006-07" db="EMBL/GenBank/DDBJ databases">
        <authorList>
            <person name="Buell R."/>
        </authorList>
    </citation>
    <scope>NUCLEOTIDE SEQUENCE</scope>
</reference>
<reference evidence="3" key="1">
    <citation type="journal article" date="2003" name="Science">
        <title>In-depth view of structure, activity, and evolution of rice chromosome 10.</title>
        <authorList>
            <consortium name="Rice Chromosome 10 Sequencing Consortium"/>
        </authorList>
    </citation>
    <scope>NUCLEOTIDE SEQUENCE [LARGE SCALE GENOMIC DNA]</scope>
</reference>
<organism evidence="3">
    <name type="scientific">Oryza sativa subsp. japonica</name>
    <name type="common">Rice</name>
    <dbReference type="NCBI Taxonomy" id="39947"/>
    <lineage>
        <taxon>Eukaryota</taxon>
        <taxon>Viridiplantae</taxon>
        <taxon>Streptophyta</taxon>
        <taxon>Embryophyta</taxon>
        <taxon>Tracheophyta</taxon>
        <taxon>Spermatophyta</taxon>
        <taxon>Magnoliopsida</taxon>
        <taxon>Liliopsida</taxon>
        <taxon>Poales</taxon>
        <taxon>Poaceae</taxon>
        <taxon>BOP clade</taxon>
        <taxon>Oryzoideae</taxon>
        <taxon>Oryzeae</taxon>
        <taxon>Oryzinae</taxon>
        <taxon>Oryza</taxon>
        <taxon>Oryza sativa</taxon>
    </lineage>
</organism>
<evidence type="ECO:0000313" key="3">
    <source>
        <dbReference type="EMBL" id="AAP54747.2"/>
    </source>
</evidence>